<protein>
    <submittedName>
        <fullName evidence="3">Aste57867_15847 protein</fullName>
    </submittedName>
</protein>
<dbReference type="EMBL" id="CAADRA010005783">
    <property type="protein sequence ID" value="VFT92634.1"/>
    <property type="molecule type" value="Genomic_DNA"/>
</dbReference>
<reference evidence="2" key="2">
    <citation type="submission" date="2019-06" db="EMBL/GenBank/DDBJ databases">
        <title>Genomics analysis of Aphanomyces spp. identifies a new class of oomycete effector associated with host adaptation.</title>
        <authorList>
            <person name="Gaulin E."/>
        </authorList>
    </citation>
    <scope>NUCLEOTIDE SEQUENCE</scope>
    <source>
        <strain evidence="2">CBS 578.67</strain>
    </source>
</reference>
<evidence type="ECO:0000313" key="2">
    <source>
        <dbReference type="EMBL" id="KAF0693150.1"/>
    </source>
</evidence>
<gene>
    <name evidence="3" type="primary">Aste57867_15847</name>
    <name evidence="2" type="ORF">As57867_015791</name>
    <name evidence="3" type="ORF">ASTE57867_15847</name>
</gene>
<evidence type="ECO:0000313" key="4">
    <source>
        <dbReference type="Proteomes" id="UP000332933"/>
    </source>
</evidence>
<dbReference type="Proteomes" id="UP000332933">
    <property type="component" value="Unassembled WGS sequence"/>
</dbReference>
<dbReference type="Pfam" id="PF07727">
    <property type="entry name" value="RVT_2"/>
    <property type="match status" value="1"/>
</dbReference>
<dbReference type="AlphaFoldDB" id="A0A485L5Y6"/>
<keyword evidence="4" id="KW-1185">Reference proteome</keyword>
<sequence>MPRTSLVRKPLKTTWVFRVKENSDGTIERFKARLVVKGCLQVNGLDYDEVFAPVMRLESLRTLLAIANARDLPVDQMDIDTAFLNGTLGEIIYTKLPEGISMEDVLAEIDWLGHNPTAADTCRIACLLVKALYGLKQAPREWHKVLTQFVCEMGFEKTNVESCMYIR</sequence>
<dbReference type="InterPro" id="IPR013103">
    <property type="entry name" value="RVT_2"/>
</dbReference>
<accession>A0A485L5Y6</accession>
<organism evidence="3 4">
    <name type="scientific">Aphanomyces stellatus</name>
    <dbReference type="NCBI Taxonomy" id="120398"/>
    <lineage>
        <taxon>Eukaryota</taxon>
        <taxon>Sar</taxon>
        <taxon>Stramenopiles</taxon>
        <taxon>Oomycota</taxon>
        <taxon>Saprolegniomycetes</taxon>
        <taxon>Saprolegniales</taxon>
        <taxon>Verrucalvaceae</taxon>
        <taxon>Aphanomyces</taxon>
    </lineage>
</organism>
<feature type="domain" description="Reverse transcriptase Ty1/copia-type" evidence="1">
    <location>
        <begin position="8"/>
        <end position="167"/>
    </location>
</feature>
<evidence type="ECO:0000259" key="1">
    <source>
        <dbReference type="Pfam" id="PF07727"/>
    </source>
</evidence>
<reference evidence="3 4" key="1">
    <citation type="submission" date="2019-03" db="EMBL/GenBank/DDBJ databases">
        <authorList>
            <person name="Gaulin E."/>
            <person name="Dumas B."/>
        </authorList>
    </citation>
    <scope>NUCLEOTIDE SEQUENCE [LARGE SCALE GENOMIC DNA]</scope>
    <source>
        <strain evidence="3">CBS 568.67</strain>
    </source>
</reference>
<evidence type="ECO:0000313" key="3">
    <source>
        <dbReference type="EMBL" id="VFT92634.1"/>
    </source>
</evidence>
<proteinExistence type="predicted"/>
<dbReference type="EMBL" id="VJMH01005762">
    <property type="protein sequence ID" value="KAF0693150.1"/>
    <property type="molecule type" value="Genomic_DNA"/>
</dbReference>
<name>A0A485L5Y6_9STRA</name>
<dbReference type="OrthoDB" id="193186at2759"/>